<evidence type="ECO:0008006" key="3">
    <source>
        <dbReference type="Google" id="ProtNLM"/>
    </source>
</evidence>
<gene>
    <name evidence="1" type="ORF">EV702DRAFT_930874</name>
</gene>
<dbReference type="EMBL" id="JABBWD010000023">
    <property type="protein sequence ID" value="KAG1777001.1"/>
    <property type="molecule type" value="Genomic_DNA"/>
</dbReference>
<accession>A0A9P7D3E0</accession>
<evidence type="ECO:0000313" key="1">
    <source>
        <dbReference type="EMBL" id="KAG1777001.1"/>
    </source>
</evidence>
<feature type="non-terminal residue" evidence="1">
    <location>
        <position position="1"/>
    </location>
</feature>
<protein>
    <recommendedName>
        <fullName evidence="3">F-box domain-containing protein</fullName>
    </recommendedName>
</protein>
<sequence length="69" mass="8032">QINHLHRQLTKQKGKIISSITLHKRLVSPLWRLPTEVLSHIFVHCLPEDKYLSPASKLTPVLLTRICRQ</sequence>
<name>A0A9P7D3E0_9AGAM</name>
<comment type="caution">
    <text evidence="1">The sequence shown here is derived from an EMBL/GenBank/DDBJ whole genome shotgun (WGS) entry which is preliminary data.</text>
</comment>
<dbReference type="Proteomes" id="UP000714275">
    <property type="component" value="Unassembled WGS sequence"/>
</dbReference>
<organism evidence="1 2">
    <name type="scientific">Suillus placidus</name>
    <dbReference type="NCBI Taxonomy" id="48579"/>
    <lineage>
        <taxon>Eukaryota</taxon>
        <taxon>Fungi</taxon>
        <taxon>Dikarya</taxon>
        <taxon>Basidiomycota</taxon>
        <taxon>Agaricomycotina</taxon>
        <taxon>Agaricomycetes</taxon>
        <taxon>Agaricomycetidae</taxon>
        <taxon>Boletales</taxon>
        <taxon>Suillineae</taxon>
        <taxon>Suillaceae</taxon>
        <taxon>Suillus</taxon>
    </lineage>
</organism>
<keyword evidence="2" id="KW-1185">Reference proteome</keyword>
<evidence type="ECO:0000313" key="2">
    <source>
        <dbReference type="Proteomes" id="UP000714275"/>
    </source>
</evidence>
<reference evidence="1" key="1">
    <citation type="journal article" date="2020" name="New Phytol.">
        <title>Comparative genomics reveals dynamic genome evolution in host specialist ectomycorrhizal fungi.</title>
        <authorList>
            <person name="Lofgren L.A."/>
            <person name="Nguyen N.H."/>
            <person name="Vilgalys R."/>
            <person name="Ruytinx J."/>
            <person name="Liao H.L."/>
            <person name="Branco S."/>
            <person name="Kuo A."/>
            <person name="LaButti K."/>
            <person name="Lipzen A."/>
            <person name="Andreopoulos W."/>
            <person name="Pangilinan J."/>
            <person name="Riley R."/>
            <person name="Hundley H."/>
            <person name="Na H."/>
            <person name="Barry K."/>
            <person name="Grigoriev I.V."/>
            <person name="Stajich J.E."/>
            <person name="Kennedy P.G."/>
        </authorList>
    </citation>
    <scope>NUCLEOTIDE SEQUENCE</scope>
    <source>
        <strain evidence="1">DOB743</strain>
    </source>
</reference>
<feature type="non-terminal residue" evidence="1">
    <location>
        <position position="69"/>
    </location>
</feature>
<dbReference type="OrthoDB" id="2290221at2759"/>
<dbReference type="AlphaFoldDB" id="A0A9P7D3E0"/>
<proteinExistence type="predicted"/>